<protein>
    <submittedName>
        <fullName evidence="2">Putative oligosaccharyl transferase subunit</fullName>
    </submittedName>
</protein>
<feature type="compositionally biased region" description="Low complexity" evidence="1">
    <location>
        <begin position="125"/>
        <end position="155"/>
    </location>
</feature>
<dbReference type="Proteomes" id="UP000246078">
    <property type="component" value="Unassembled WGS sequence"/>
</dbReference>
<sequence>MKSPHMARIGNSVYRDICPGDDPLCSNFGFEDQRPKSSHADDADVVAVQPACLWGAPQPGDRQYVSGLPTGRANGLVKIYKVMNVSAGEQGVGGGTRRTASATRQGRGCALGSTRQRRRSRRCWRGASTTASWRTSTAANETTRTTVRTCVRSPQ</sequence>
<dbReference type="GO" id="GO:0016740">
    <property type="term" value="F:transferase activity"/>
    <property type="evidence" value="ECO:0007669"/>
    <property type="project" value="UniProtKB-KW"/>
</dbReference>
<name>A0A2V2WPX5_TRYCR</name>
<organism evidence="2 3">
    <name type="scientific">Trypanosoma cruzi</name>
    <dbReference type="NCBI Taxonomy" id="5693"/>
    <lineage>
        <taxon>Eukaryota</taxon>
        <taxon>Discoba</taxon>
        <taxon>Euglenozoa</taxon>
        <taxon>Kinetoplastea</taxon>
        <taxon>Metakinetoplastina</taxon>
        <taxon>Trypanosomatida</taxon>
        <taxon>Trypanosomatidae</taxon>
        <taxon>Trypanosoma</taxon>
        <taxon>Schizotrypanum</taxon>
    </lineage>
</organism>
<evidence type="ECO:0000313" key="3">
    <source>
        <dbReference type="Proteomes" id="UP000246078"/>
    </source>
</evidence>
<dbReference type="AlphaFoldDB" id="A0A2V2WPX5"/>
<feature type="compositionally biased region" description="Basic residues" evidence="1">
    <location>
        <begin position="115"/>
        <end position="124"/>
    </location>
</feature>
<gene>
    <name evidence="2" type="ORF">C3747_67g141</name>
</gene>
<dbReference type="VEuPathDB" id="TriTrypDB:TcBrA4_0099020"/>
<reference evidence="2 3" key="1">
    <citation type="journal article" date="2018" name="Microb. Genom.">
        <title>Expanding an expanded genome: long-read sequencing of Trypanosoma cruzi.</title>
        <authorList>
            <person name="Berna L."/>
            <person name="Rodriguez M."/>
            <person name="Chiribao M.L."/>
            <person name="Parodi-Talice A."/>
            <person name="Pita S."/>
            <person name="Rijo G."/>
            <person name="Alvarez-Valin F."/>
            <person name="Robello C."/>
        </authorList>
    </citation>
    <scope>NUCLEOTIDE SEQUENCE [LARGE SCALE GENOMIC DNA]</scope>
    <source>
        <strain evidence="2 3">TCC</strain>
    </source>
</reference>
<dbReference type="VEuPathDB" id="TriTrypDB:C3747_67g141"/>
<comment type="caution">
    <text evidence="2">The sequence shown here is derived from an EMBL/GenBank/DDBJ whole genome shotgun (WGS) entry which is preliminary data.</text>
</comment>
<evidence type="ECO:0000313" key="2">
    <source>
        <dbReference type="EMBL" id="PWV10678.1"/>
    </source>
</evidence>
<dbReference type="EMBL" id="PRFC01000067">
    <property type="protein sequence ID" value="PWV10678.1"/>
    <property type="molecule type" value="Genomic_DNA"/>
</dbReference>
<keyword evidence="2" id="KW-0808">Transferase</keyword>
<evidence type="ECO:0000256" key="1">
    <source>
        <dbReference type="SAM" id="MobiDB-lite"/>
    </source>
</evidence>
<proteinExistence type="predicted"/>
<accession>A0A2V2WPX5</accession>
<feature type="region of interest" description="Disordered" evidence="1">
    <location>
        <begin position="90"/>
        <end position="155"/>
    </location>
</feature>